<sequence>MKSLACYLLIVSLSLAAVFQARKWETYDVLIWDMAGYYQYLSSYFIYDDIGDGSYTAAVRTQYRPDLDGRYALVPAPNGRNVIKYPLGMSLFYAPAFFLAHAIAKLAGLPADGYSLIYQKMIALGCLMYALVGLWILRKVLRHFFEDTTVALTLLAIGLATNFLNYATYESPTSHGTLFLLTSVLMLLTIRWLAAFHWHDAVLLGITLGIIGLVRITELWMVLVPALWGLTSRQAARERLWLLWNQRGQVVLIASLMLALLTLQLWFWHSVGGAWLIDSYPGEYFDFRHPNLLLGLFSARKGWLLYTPSMTLAIIGIFMMRRQVRALLPVLLVLLPLVLYITFSWENWWYGGGYSARTLVSIYPLLSLPMASFFDWSRRSDWLLRGVSFLLFLFIVLNLTQTWQYYRGILDCCDSNWDLYKERFFWLGWPSA</sequence>
<keyword evidence="2" id="KW-0732">Signal</keyword>
<feature type="transmembrane region" description="Helical" evidence="1">
    <location>
        <begin position="116"/>
        <end position="137"/>
    </location>
</feature>
<evidence type="ECO:0000313" key="3">
    <source>
        <dbReference type="EMBL" id="UOQ66036.1"/>
    </source>
</evidence>
<evidence type="ECO:0000256" key="1">
    <source>
        <dbReference type="SAM" id="Phobius"/>
    </source>
</evidence>
<dbReference type="RefSeq" id="WP_245120015.1">
    <property type="nucleotide sequence ID" value="NZ_CP095061.1"/>
</dbReference>
<feature type="transmembrane region" description="Helical" evidence="1">
    <location>
        <begin position="85"/>
        <end position="104"/>
    </location>
</feature>
<feature type="transmembrane region" description="Helical" evidence="1">
    <location>
        <begin position="204"/>
        <end position="230"/>
    </location>
</feature>
<dbReference type="Proteomes" id="UP000830401">
    <property type="component" value="Chromosome"/>
</dbReference>
<keyword evidence="1" id="KW-0472">Membrane</keyword>
<feature type="transmembrane region" description="Helical" evidence="1">
    <location>
        <begin position="250"/>
        <end position="268"/>
    </location>
</feature>
<feature type="transmembrane region" description="Helical" evidence="1">
    <location>
        <begin position="149"/>
        <end position="166"/>
    </location>
</feature>
<evidence type="ECO:0000313" key="4">
    <source>
        <dbReference type="Proteomes" id="UP000830401"/>
    </source>
</evidence>
<evidence type="ECO:0000256" key="2">
    <source>
        <dbReference type="SAM" id="SignalP"/>
    </source>
</evidence>
<keyword evidence="1" id="KW-0812">Transmembrane</keyword>
<keyword evidence="1" id="KW-1133">Transmembrane helix</keyword>
<name>A0ABY4G5B0_9BACT</name>
<organism evidence="3 4">
    <name type="scientific">Hymenobacter volaticus</name>
    <dbReference type="NCBI Taxonomy" id="2932254"/>
    <lineage>
        <taxon>Bacteria</taxon>
        <taxon>Pseudomonadati</taxon>
        <taxon>Bacteroidota</taxon>
        <taxon>Cytophagia</taxon>
        <taxon>Cytophagales</taxon>
        <taxon>Hymenobacteraceae</taxon>
        <taxon>Hymenobacter</taxon>
    </lineage>
</organism>
<keyword evidence="4" id="KW-1185">Reference proteome</keyword>
<protein>
    <recommendedName>
        <fullName evidence="5">Glycosyltransferase RgtA/B/C/D-like domain-containing protein</fullName>
    </recommendedName>
</protein>
<feature type="transmembrane region" description="Helical" evidence="1">
    <location>
        <begin position="327"/>
        <end position="345"/>
    </location>
</feature>
<feature type="chain" id="PRO_5047350768" description="Glycosyltransferase RgtA/B/C/D-like domain-containing protein" evidence="2">
    <location>
        <begin position="24"/>
        <end position="432"/>
    </location>
</feature>
<feature type="transmembrane region" description="Helical" evidence="1">
    <location>
        <begin position="178"/>
        <end position="198"/>
    </location>
</feature>
<reference evidence="3" key="1">
    <citation type="submission" date="2022-04" db="EMBL/GenBank/DDBJ databases">
        <title>Hymenobacter sp. isolated from the air.</title>
        <authorList>
            <person name="Won M."/>
            <person name="Lee C.-M."/>
            <person name="Woen H.-Y."/>
            <person name="Kwon S.-W."/>
        </authorList>
    </citation>
    <scope>NUCLEOTIDE SEQUENCE</scope>
    <source>
        <strain evidence="3">5420S-77</strain>
    </source>
</reference>
<feature type="signal peptide" evidence="2">
    <location>
        <begin position="1"/>
        <end position="23"/>
    </location>
</feature>
<feature type="transmembrane region" description="Helical" evidence="1">
    <location>
        <begin position="382"/>
        <end position="400"/>
    </location>
</feature>
<gene>
    <name evidence="3" type="ORF">MUN86_21395</name>
</gene>
<feature type="transmembrane region" description="Helical" evidence="1">
    <location>
        <begin position="303"/>
        <end position="320"/>
    </location>
</feature>
<dbReference type="EMBL" id="CP095061">
    <property type="protein sequence ID" value="UOQ66036.1"/>
    <property type="molecule type" value="Genomic_DNA"/>
</dbReference>
<accession>A0ABY4G5B0</accession>
<evidence type="ECO:0008006" key="5">
    <source>
        <dbReference type="Google" id="ProtNLM"/>
    </source>
</evidence>
<proteinExistence type="predicted"/>